<evidence type="ECO:0000313" key="2">
    <source>
        <dbReference type="Proteomes" id="UP000800094"/>
    </source>
</evidence>
<organism evidence="1 2">
    <name type="scientific">Trematosphaeria pertusa</name>
    <dbReference type="NCBI Taxonomy" id="390896"/>
    <lineage>
        <taxon>Eukaryota</taxon>
        <taxon>Fungi</taxon>
        <taxon>Dikarya</taxon>
        <taxon>Ascomycota</taxon>
        <taxon>Pezizomycotina</taxon>
        <taxon>Dothideomycetes</taxon>
        <taxon>Pleosporomycetidae</taxon>
        <taxon>Pleosporales</taxon>
        <taxon>Massarineae</taxon>
        <taxon>Trematosphaeriaceae</taxon>
        <taxon>Trematosphaeria</taxon>
    </lineage>
</organism>
<sequence length="250" mass="29209">MRTKEGALTVHFLFFMPPAELRNFIYESAVYDEPSIRLTHSENTIKRPQRGHERASQRIPSSGLFYANRQVRAEFRSIWMRSTEHSIVVQDLAEYLTTWLEVLDHDLDKKVPGKLRIVIQYCYNCYRDKMWSSGEYNILPLLKIKAFIPSFQIKFSRHCCSSLADYGPAPCFSLGGFQTPYSEMVEVVDREVQALNTLLDNKNPRWRKLVKDAQMLCIFNRRSEHWSNRICARISRKRAGAGLEVMQTCM</sequence>
<evidence type="ECO:0000313" key="1">
    <source>
        <dbReference type="EMBL" id="KAF2249718.1"/>
    </source>
</evidence>
<accession>A0A6A6II48</accession>
<dbReference type="Proteomes" id="UP000800094">
    <property type="component" value="Unassembled WGS sequence"/>
</dbReference>
<dbReference type="RefSeq" id="XP_033684722.1">
    <property type="nucleotide sequence ID" value="XM_033835486.1"/>
</dbReference>
<protein>
    <submittedName>
        <fullName evidence="1">Uncharacterized protein</fullName>
    </submittedName>
</protein>
<gene>
    <name evidence="1" type="ORF">BU26DRAFT_604049</name>
</gene>
<proteinExistence type="predicted"/>
<reference evidence="1" key="1">
    <citation type="journal article" date="2020" name="Stud. Mycol.">
        <title>101 Dothideomycetes genomes: a test case for predicting lifestyles and emergence of pathogens.</title>
        <authorList>
            <person name="Haridas S."/>
            <person name="Albert R."/>
            <person name="Binder M."/>
            <person name="Bloem J."/>
            <person name="Labutti K."/>
            <person name="Salamov A."/>
            <person name="Andreopoulos B."/>
            <person name="Baker S."/>
            <person name="Barry K."/>
            <person name="Bills G."/>
            <person name="Bluhm B."/>
            <person name="Cannon C."/>
            <person name="Castanera R."/>
            <person name="Culley D."/>
            <person name="Daum C."/>
            <person name="Ezra D."/>
            <person name="Gonzalez J."/>
            <person name="Henrissat B."/>
            <person name="Kuo A."/>
            <person name="Liang C."/>
            <person name="Lipzen A."/>
            <person name="Lutzoni F."/>
            <person name="Magnuson J."/>
            <person name="Mondo S."/>
            <person name="Nolan M."/>
            <person name="Ohm R."/>
            <person name="Pangilinan J."/>
            <person name="Park H.-J."/>
            <person name="Ramirez L."/>
            <person name="Alfaro M."/>
            <person name="Sun H."/>
            <person name="Tritt A."/>
            <person name="Yoshinaga Y."/>
            <person name="Zwiers L.-H."/>
            <person name="Turgeon B."/>
            <person name="Goodwin S."/>
            <person name="Spatafora J."/>
            <person name="Crous P."/>
            <person name="Grigoriev I."/>
        </authorList>
    </citation>
    <scope>NUCLEOTIDE SEQUENCE</scope>
    <source>
        <strain evidence="1">CBS 122368</strain>
    </source>
</reference>
<dbReference type="EMBL" id="ML987194">
    <property type="protein sequence ID" value="KAF2249718.1"/>
    <property type="molecule type" value="Genomic_DNA"/>
</dbReference>
<name>A0A6A6II48_9PLEO</name>
<keyword evidence="2" id="KW-1185">Reference proteome</keyword>
<dbReference type="AlphaFoldDB" id="A0A6A6II48"/>
<dbReference type="GeneID" id="54588816"/>